<dbReference type="EMBL" id="JAPHNI010000738">
    <property type="protein sequence ID" value="KAJ8108513.1"/>
    <property type="molecule type" value="Genomic_DNA"/>
</dbReference>
<evidence type="ECO:0000313" key="1">
    <source>
        <dbReference type="EMBL" id="KAJ8108513.1"/>
    </source>
</evidence>
<comment type="caution">
    <text evidence="1">The sequence shown here is derived from an EMBL/GenBank/DDBJ whole genome shotgun (WGS) entry which is preliminary data.</text>
</comment>
<protein>
    <submittedName>
        <fullName evidence="1">Uncharacterized protein</fullName>
    </submittedName>
</protein>
<evidence type="ECO:0000313" key="2">
    <source>
        <dbReference type="Proteomes" id="UP001153331"/>
    </source>
</evidence>
<sequence>MQAIPQPLVRKRTPLKHPLRRQLNPPLRRLSPQRKKHRFPAARLGASLHRHAQPLDVGELREDLLPAVQNARPEAVLPPMADSDQVLAAQDKMHGLSRDDDAAHQQAVRHGAACLAEEPHAEVVVAVQDGRGFGVHLAARLQEAGGDVAEYALGLCGAVVPVPHDFGS</sequence>
<accession>A0ACC2I0N2</accession>
<dbReference type="Proteomes" id="UP001153331">
    <property type="component" value="Unassembled WGS sequence"/>
</dbReference>
<organism evidence="1 2">
    <name type="scientific">Boeremia exigua</name>
    <dbReference type="NCBI Taxonomy" id="749465"/>
    <lineage>
        <taxon>Eukaryota</taxon>
        <taxon>Fungi</taxon>
        <taxon>Dikarya</taxon>
        <taxon>Ascomycota</taxon>
        <taxon>Pezizomycotina</taxon>
        <taxon>Dothideomycetes</taxon>
        <taxon>Pleosporomycetidae</taxon>
        <taxon>Pleosporales</taxon>
        <taxon>Pleosporineae</taxon>
        <taxon>Didymellaceae</taxon>
        <taxon>Boeremia</taxon>
    </lineage>
</organism>
<reference evidence="1" key="1">
    <citation type="submission" date="2022-11" db="EMBL/GenBank/DDBJ databases">
        <title>Genome Sequence of Boeremia exigua.</title>
        <authorList>
            <person name="Buettner E."/>
        </authorList>
    </citation>
    <scope>NUCLEOTIDE SEQUENCE</scope>
    <source>
        <strain evidence="1">CU02</strain>
    </source>
</reference>
<keyword evidence="2" id="KW-1185">Reference proteome</keyword>
<proteinExistence type="predicted"/>
<name>A0ACC2I0N2_9PLEO</name>
<gene>
    <name evidence="1" type="ORF">OPT61_g8121</name>
</gene>